<sequence>MAMHIQKFKVILFISLFVCVNSWKSCHETFCDRIRARPQGGSRNVKLDFSNSVLKLNNESVQTNLNVEGTSQNLKFKLEVVGDSSFHILIDESTPRYRANKALNEVLPPLKIDPKKNNNNTLVTVTHGNNKALIYSSPFKVEFYNNNTLISIANWNNSLIFKTDTNQREIALDILFPNVQRAYGIPEHADRLTLQNTVSNQPYRLFNVDYGNYRVDSTEALYGSIPVLYAHGIEQSSGIFWLNPSQTWIDVTTSPDDVDAYFMSEDGPLDMYFLMGPTLQQAVMQYTKLTGTAPLPQYFTLGYHQSRYSYMSQDEVTSIVSSFDEYNLPVDVLWLDIDYTDEKKYFTWDPKRFKEPEKLLNDLKKTNRKLVAIIDPHIKNDENYDIHTTSKREGYYVKNPDNTVYSDKCWPGISSWLDFLNPRALDYYANLYARRGFNHSNIHIWNDMNEPAVFNDHEPSFEKTMPLNLIHHENRKHREVHNIYGFYQTVGTQTGLLKNNPNLRPFILTRSHFAGIQRYAAIWTGDNYANWAHLRISLPMCLTEALAGVSFCGADVGGFGGIPDDELYQRWYQAGAWLPFYRGHSAIDVPRREPYLYAEGIQARVRTALHQRYAHLPLWYTLFREHELTGEPVIRPITYHYPKEVDALSIDNQILAGPNVLVAPILEPSISSKKVYLPGGKSQIWYNIDDNNKAFEGSGYHTINVNLNSTPVFYRAGSIIPRKDILRPTSTGTYKDPFSLYICLNSTGEANGTLYVDDYESFQYRKNQFLYITLIFSENTLSSQLKDGATYSPSAKIEQLIILNPPKDIVEVKYTADKESATATSLQYNSEKNLLSITGIAIDLQKKFQIEFSKKNNATIVKLSSWMLVIIITNLMFL</sequence>
<dbReference type="GO" id="GO:0005783">
    <property type="term" value="C:endoplasmic reticulum"/>
    <property type="evidence" value="ECO:0007669"/>
    <property type="project" value="UniProtKB-SubCell"/>
</dbReference>
<dbReference type="SUPFAM" id="SSF74650">
    <property type="entry name" value="Galactose mutarotase-like"/>
    <property type="match status" value="1"/>
</dbReference>
<dbReference type="InterPro" id="IPR048395">
    <property type="entry name" value="Glyco_hydro_31_C"/>
</dbReference>
<keyword evidence="8 10" id="KW-0326">Glycosidase</keyword>
<dbReference type="SUPFAM" id="SSF51445">
    <property type="entry name" value="(Trans)glycosidases"/>
    <property type="match status" value="1"/>
</dbReference>
<evidence type="ECO:0000259" key="12">
    <source>
        <dbReference type="Pfam" id="PF01055"/>
    </source>
</evidence>
<dbReference type="Gene3D" id="2.60.40.1180">
    <property type="entry name" value="Golgi alpha-mannosidase II"/>
    <property type="match status" value="2"/>
</dbReference>
<evidence type="ECO:0000256" key="7">
    <source>
        <dbReference type="ARBA" id="ARBA00023180"/>
    </source>
</evidence>
<dbReference type="InterPro" id="IPR017853">
    <property type="entry name" value="GH"/>
</dbReference>
<keyword evidence="16" id="KW-1185">Reference proteome</keyword>
<comment type="caution">
    <text evidence="15">The sequence shown here is derived from an EMBL/GenBank/DDBJ whole genome shotgun (WGS) entry which is preliminary data.</text>
</comment>
<dbReference type="GO" id="GO:0006491">
    <property type="term" value="P:N-glycan processing"/>
    <property type="evidence" value="ECO:0007669"/>
    <property type="project" value="TreeGrafter"/>
</dbReference>
<reference evidence="15" key="1">
    <citation type="submission" date="2019-08" db="EMBL/GenBank/DDBJ databases">
        <title>The genome of the North American firefly Photinus pyralis.</title>
        <authorList>
            <consortium name="Photinus pyralis genome working group"/>
            <person name="Fallon T.R."/>
            <person name="Sander Lower S.E."/>
            <person name="Weng J.-K."/>
        </authorList>
    </citation>
    <scope>NUCLEOTIDE SEQUENCE</scope>
    <source>
        <strain evidence="15">TRF0915ILg1</strain>
        <tissue evidence="15">Whole body</tissue>
    </source>
</reference>
<dbReference type="GO" id="GO:0030246">
    <property type="term" value="F:carbohydrate binding"/>
    <property type="evidence" value="ECO:0007669"/>
    <property type="project" value="InterPro"/>
</dbReference>
<dbReference type="Gene3D" id="3.20.20.80">
    <property type="entry name" value="Glycosidases"/>
    <property type="match status" value="1"/>
</dbReference>
<protein>
    <recommendedName>
        <fullName evidence="9">Glucosidase II subunit alpha</fullName>
    </recommendedName>
</protein>
<dbReference type="GO" id="GO:0005975">
    <property type="term" value="P:carbohydrate metabolic process"/>
    <property type="evidence" value="ECO:0007669"/>
    <property type="project" value="InterPro"/>
</dbReference>
<dbReference type="Pfam" id="PF21365">
    <property type="entry name" value="Glyco_hydro_31_3rd"/>
    <property type="match status" value="1"/>
</dbReference>
<dbReference type="CDD" id="cd06603">
    <property type="entry name" value="GH31_GANC_GANAB_alpha"/>
    <property type="match status" value="1"/>
</dbReference>
<evidence type="ECO:0000313" key="16">
    <source>
        <dbReference type="Proteomes" id="UP000801492"/>
    </source>
</evidence>
<comment type="subcellular location">
    <subcellularLocation>
        <location evidence="1">Endoplasmic reticulum</location>
    </subcellularLocation>
</comment>
<evidence type="ECO:0000256" key="4">
    <source>
        <dbReference type="ARBA" id="ARBA00022729"/>
    </source>
</evidence>
<dbReference type="CDD" id="cd14752">
    <property type="entry name" value="GH31_N"/>
    <property type="match status" value="1"/>
</dbReference>
<proteinExistence type="inferred from homology"/>
<evidence type="ECO:0000256" key="9">
    <source>
        <dbReference type="ARBA" id="ARBA00042895"/>
    </source>
</evidence>
<evidence type="ECO:0000256" key="5">
    <source>
        <dbReference type="ARBA" id="ARBA00022801"/>
    </source>
</evidence>
<gene>
    <name evidence="15" type="ORF">ILUMI_02856</name>
</gene>
<dbReference type="SUPFAM" id="SSF51011">
    <property type="entry name" value="Glycosyl hydrolase domain"/>
    <property type="match status" value="1"/>
</dbReference>
<feature type="domain" description="Glycoside hydrolase family 31 TIM barrel" evidence="12">
    <location>
        <begin position="294"/>
        <end position="622"/>
    </location>
</feature>
<dbReference type="GO" id="GO:0090599">
    <property type="term" value="F:alpha-glucosidase activity"/>
    <property type="evidence" value="ECO:0007669"/>
    <property type="project" value="TreeGrafter"/>
</dbReference>
<feature type="signal peptide" evidence="11">
    <location>
        <begin position="1"/>
        <end position="22"/>
    </location>
</feature>
<keyword evidence="6" id="KW-0256">Endoplasmic reticulum</keyword>
<comment type="similarity">
    <text evidence="3 10">Belongs to the glycosyl hydrolase 31 family.</text>
</comment>
<dbReference type="InterPro" id="IPR013780">
    <property type="entry name" value="Glyco_hydro_b"/>
</dbReference>
<evidence type="ECO:0000259" key="13">
    <source>
        <dbReference type="Pfam" id="PF13802"/>
    </source>
</evidence>
<evidence type="ECO:0000313" key="15">
    <source>
        <dbReference type="EMBL" id="KAF2903330.1"/>
    </source>
</evidence>
<dbReference type="Pfam" id="PF13802">
    <property type="entry name" value="Gal_mutarotas_2"/>
    <property type="match status" value="1"/>
</dbReference>
<dbReference type="PANTHER" id="PTHR22762:SF54">
    <property type="entry name" value="BCDNA.GH04962"/>
    <property type="match status" value="1"/>
</dbReference>
<dbReference type="EMBL" id="VTPC01001058">
    <property type="protein sequence ID" value="KAF2903330.1"/>
    <property type="molecule type" value="Genomic_DNA"/>
</dbReference>
<name>A0A8K0GG33_IGNLU</name>
<keyword evidence="4 11" id="KW-0732">Signal</keyword>
<keyword evidence="5 10" id="KW-0378">Hydrolase</keyword>
<dbReference type="AlphaFoldDB" id="A0A8K0GG33"/>
<accession>A0A8K0GG33</accession>
<dbReference type="Pfam" id="PF01055">
    <property type="entry name" value="Glyco_hydro_31_2nd"/>
    <property type="match status" value="1"/>
</dbReference>
<evidence type="ECO:0000256" key="10">
    <source>
        <dbReference type="RuleBase" id="RU361185"/>
    </source>
</evidence>
<evidence type="ECO:0000256" key="2">
    <source>
        <dbReference type="ARBA" id="ARBA00004833"/>
    </source>
</evidence>
<evidence type="ECO:0000259" key="14">
    <source>
        <dbReference type="Pfam" id="PF21365"/>
    </source>
</evidence>
<evidence type="ECO:0000256" key="3">
    <source>
        <dbReference type="ARBA" id="ARBA00007806"/>
    </source>
</evidence>
<dbReference type="InterPro" id="IPR000322">
    <property type="entry name" value="Glyco_hydro_31_TIM"/>
</dbReference>
<evidence type="ECO:0000256" key="1">
    <source>
        <dbReference type="ARBA" id="ARBA00004240"/>
    </source>
</evidence>
<evidence type="ECO:0000256" key="6">
    <source>
        <dbReference type="ARBA" id="ARBA00022824"/>
    </source>
</evidence>
<organism evidence="15 16">
    <name type="scientific">Ignelater luminosus</name>
    <name type="common">Cucubano</name>
    <name type="synonym">Pyrophorus luminosus</name>
    <dbReference type="NCBI Taxonomy" id="2038154"/>
    <lineage>
        <taxon>Eukaryota</taxon>
        <taxon>Metazoa</taxon>
        <taxon>Ecdysozoa</taxon>
        <taxon>Arthropoda</taxon>
        <taxon>Hexapoda</taxon>
        <taxon>Insecta</taxon>
        <taxon>Pterygota</taxon>
        <taxon>Neoptera</taxon>
        <taxon>Endopterygota</taxon>
        <taxon>Coleoptera</taxon>
        <taxon>Polyphaga</taxon>
        <taxon>Elateriformia</taxon>
        <taxon>Elateroidea</taxon>
        <taxon>Elateridae</taxon>
        <taxon>Agrypninae</taxon>
        <taxon>Pyrophorini</taxon>
        <taxon>Ignelater</taxon>
    </lineage>
</organism>
<dbReference type="InterPro" id="IPR011013">
    <property type="entry name" value="Gal_mutarotase_sf_dom"/>
</dbReference>
<feature type="domain" description="Glycoside hydrolase family 31 N-terminal" evidence="13">
    <location>
        <begin position="76"/>
        <end position="250"/>
    </location>
</feature>
<dbReference type="PANTHER" id="PTHR22762">
    <property type="entry name" value="ALPHA-GLUCOSIDASE"/>
    <property type="match status" value="1"/>
</dbReference>
<keyword evidence="7" id="KW-0325">Glycoprotein</keyword>
<dbReference type="OrthoDB" id="3237269at2759"/>
<evidence type="ECO:0000256" key="11">
    <source>
        <dbReference type="SAM" id="SignalP"/>
    </source>
</evidence>
<feature type="domain" description="Glycosyl hydrolase family 31 C-terminal" evidence="14">
    <location>
        <begin position="630"/>
        <end position="720"/>
    </location>
</feature>
<evidence type="ECO:0000256" key="8">
    <source>
        <dbReference type="ARBA" id="ARBA00023295"/>
    </source>
</evidence>
<dbReference type="Proteomes" id="UP000801492">
    <property type="component" value="Unassembled WGS sequence"/>
</dbReference>
<dbReference type="InterPro" id="IPR025887">
    <property type="entry name" value="Glyco_hydro_31_N_dom"/>
</dbReference>
<dbReference type="Gene3D" id="2.60.40.1760">
    <property type="entry name" value="glycosyl hydrolase (family 31)"/>
    <property type="match status" value="1"/>
</dbReference>
<comment type="pathway">
    <text evidence="2">Glycan metabolism; N-glycan metabolism.</text>
</comment>
<feature type="chain" id="PRO_5035475724" description="Glucosidase II subunit alpha" evidence="11">
    <location>
        <begin position="23"/>
        <end position="878"/>
    </location>
</feature>